<evidence type="ECO:0000313" key="3">
    <source>
        <dbReference type="Proteomes" id="UP001607302"/>
    </source>
</evidence>
<dbReference type="AlphaFoldDB" id="A0ABD2C956"/>
<dbReference type="Proteomes" id="UP001607302">
    <property type="component" value="Unassembled WGS sequence"/>
</dbReference>
<accession>A0ABD2C956</accession>
<comment type="caution">
    <text evidence="1">The sequence shown here is derived from an EMBL/GenBank/DDBJ whole genome shotgun (WGS) entry which is preliminary data.</text>
</comment>
<gene>
    <name evidence="1" type="ORF">V1478_000071</name>
    <name evidence="2" type="ORF">V1478_000075</name>
</gene>
<evidence type="ECO:0000313" key="2">
    <source>
        <dbReference type="EMBL" id="KAL2741572.1"/>
    </source>
</evidence>
<name>A0ABD2C956_VESSQ</name>
<dbReference type="EMBL" id="JAUDFV010000010">
    <property type="protein sequence ID" value="KAL2741572.1"/>
    <property type="molecule type" value="Genomic_DNA"/>
</dbReference>
<dbReference type="EMBL" id="JAUDFV010000010">
    <property type="protein sequence ID" value="KAL2741568.1"/>
    <property type="molecule type" value="Genomic_DNA"/>
</dbReference>
<keyword evidence="3" id="KW-1185">Reference proteome</keyword>
<proteinExistence type="predicted"/>
<organism evidence="1 3">
    <name type="scientific">Vespula squamosa</name>
    <name type="common">Southern yellow jacket</name>
    <name type="synonym">Wasp</name>
    <dbReference type="NCBI Taxonomy" id="30214"/>
    <lineage>
        <taxon>Eukaryota</taxon>
        <taxon>Metazoa</taxon>
        <taxon>Ecdysozoa</taxon>
        <taxon>Arthropoda</taxon>
        <taxon>Hexapoda</taxon>
        <taxon>Insecta</taxon>
        <taxon>Pterygota</taxon>
        <taxon>Neoptera</taxon>
        <taxon>Endopterygota</taxon>
        <taxon>Hymenoptera</taxon>
        <taxon>Apocrita</taxon>
        <taxon>Aculeata</taxon>
        <taxon>Vespoidea</taxon>
        <taxon>Vespidae</taxon>
        <taxon>Vespinae</taxon>
        <taxon>Vespula</taxon>
    </lineage>
</organism>
<evidence type="ECO:0000313" key="1">
    <source>
        <dbReference type="EMBL" id="KAL2741568.1"/>
    </source>
</evidence>
<protein>
    <submittedName>
        <fullName evidence="1">Myb-like protein X</fullName>
    </submittedName>
</protein>
<sequence>MYNGMMNSFAYSPLKEFVLNGKKPSHITVYASAKTLFLIRSTIYLISTMMTPEINFVPIRVGVWPMIDLVNLDLNSKIPTRVYRNNDVEWVIRTNMNNNNNMEIITRIERIMRAEGSIIDRRMSSEKIKMKPKEV</sequence>
<reference evidence="1 3" key="1">
    <citation type="journal article" date="2024" name="Ann. Entomol. Soc. Am.">
        <title>Genomic analyses of the southern and eastern yellowjacket wasps (Hymenoptera: Vespidae) reveal evolutionary signatures of social life.</title>
        <authorList>
            <person name="Catto M.A."/>
            <person name="Caine P.B."/>
            <person name="Orr S.E."/>
            <person name="Hunt B.G."/>
            <person name="Goodisman M.A.D."/>
        </authorList>
    </citation>
    <scope>NUCLEOTIDE SEQUENCE [LARGE SCALE GENOMIC DNA]</scope>
    <source>
        <strain evidence="1">233</strain>
        <tissue evidence="1">Head and thorax</tissue>
    </source>
</reference>